<dbReference type="Proteomes" id="UP000695562">
    <property type="component" value="Unassembled WGS sequence"/>
</dbReference>
<keyword evidence="3" id="KW-1185">Reference proteome</keyword>
<proteinExistence type="predicted"/>
<sequence length="269" mass="31915">MIEIIVLNWLKVLTLGDINKSIFNILEKLSTKHMIISQESLKTFVNTNKWLSESEHPTTALDNFSNEYNQREIVNEKENFLPTTTTTSTATTTTNKRSRNEMDDDVVVDDYYSSNDENETSFNYYNGGEVEEEELEDNDDYYDYDDYDYVDDDDEDETPPAKNSKKTKSKRNKERNFNQHINIRNKLIELMNRYSRYYSDLPMIIISDNNWICDLNLLKEIIVTTENDNLKQKAKEYLEEELIRKYPLAYPKDTEYTFLIRNNNKTSDH</sequence>
<feature type="region of interest" description="Disordered" evidence="1">
    <location>
        <begin position="82"/>
        <end position="176"/>
    </location>
</feature>
<evidence type="ECO:0000256" key="1">
    <source>
        <dbReference type="SAM" id="MobiDB-lite"/>
    </source>
</evidence>
<evidence type="ECO:0000313" key="3">
    <source>
        <dbReference type="Proteomes" id="UP000695562"/>
    </source>
</evidence>
<feature type="compositionally biased region" description="Basic residues" evidence="1">
    <location>
        <begin position="163"/>
        <end position="173"/>
    </location>
</feature>
<protein>
    <submittedName>
        <fullName evidence="2">Uncharacterized protein</fullName>
    </submittedName>
</protein>
<gene>
    <name evidence="2" type="ORF">CYY_010433</name>
</gene>
<feature type="compositionally biased region" description="Acidic residues" evidence="1">
    <location>
        <begin position="129"/>
        <end position="158"/>
    </location>
</feature>
<name>A0A8J4PJV0_9MYCE</name>
<accession>A0A8J4PJV0</accession>
<reference evidence="2" key="1">
    <citation type="submission" date="2020-01" db="EMBL/GenBank/DDBJ databases">
        <title>Development of genomics and gene disruption for Polysphondylium violaceum indicates a role for the polyketide synthase stlB in stalk morphogenesis.</title>
        <authorList>
            <person name="Narita B."/>
            <person name="Kawabe Y."/>
            <person name="Kin K."/>
            <person name="Saito T."/>
            <person name="Gibbs R."/>
            <person name="Kuspa A."/>
            <person name="Muzny D."/>
            <person name="Queller D."/>
            <person name="Richards S."/>
            <person name="Strassman J."/>
            <person name="Sucgang R."/>
            <person name="Worley K."/>
            <person name="Schaap P."/>
        </authorList>
    </citation>
    <scope>NUCLEOTIDE SEQUENCE</scope>
    <source>
        <strain evidence="2">QSvi11</strain>
    </source>
</reference>
<dbReference type="AlphaFoldDB" id="A0A8J4PJV0"/>
<dbReference type="EMBL" id="AJWJ01001108">
    <property type="protein sequence ID" value="KAF2068243.1"/>
    <property type="molecule type" value="Genomic_DNA"/>
</dbReference>
<organism evidence="2 3">
    <name type="scientific">Polysphondylium violaceum</name>
    <dbReference type="NCBI Taxonomy" id="133409"/>
    <lineage>
        <taxon>Eukaryota</taxon>
        <taxon>Amoebozoa</taxon>
        <taxon>Evosea</taxon>
        <taxon>Eumycetozoa</taxon>
        <taxon>Dictyostelia</taxon>
        <taxon>Dictyosteliales</taxon>
        <taxon>Dictyosteliaceae</taxon>
        <taxon>Polysphondylium</taxon>
    </lineage>
</organism>
<comment type="caution">
    <text evidence="2">The sequence shown here is derived from an EMBL/GenBank/DDBJ whole genome shotgun (WGS) entry which is preliminary data.</text>
</comment>
<feature type="compositionally biased region" description="Polar residues" evidence="1">
    <location>
        <begin position="112"/>
        <end position="123"/>
    </location>
</feature>
<evidence type="ECO:0000313" key="2">
    <source>
        <dbReference type="EMBL" id="KAF2068243.1"/>
    </source>
</evidence>
<feature type="compositionally biased region" description="Low complexity" evidence="1">
    <location>
        <begin position="83"/>
        <end position="94"/>
    </location>
</feature>